<dbReference type="Proteomes" id="UP000316621">
    <property type="component" value="Chromosome 11"/>
</dbReference>
<dbReference type="Gene3D" id="1.25.40.10">
    <property type="entry name" value="Tetratricopeptide repeat domain"/>
    <property type="match status" value="4"/>
</dbReference>
<keyword evidence="1" id="KW-0677">Repeat</keyword>
<dbReference type="Pfam" id="PF01535">
    <property type="entry name" value="PPR"/>
    <property type="match status" value="4"/>
</dbReference>
<evidence type="ECO:0000259" key="3">
    <source>
        <dbReference type="Pfam" id="PF14432"/>
    </source>
</evidence>
<dbReference type="OrthoDB" id="185373at2759"/>
<dbReference type="OMA" id="CCSHKNL"/>
<dbReference type="InterPro" id="IPR011990">
    <property type="entry name" value="TPR-like_helical_dom_sf"/>
</dbReference>
<evidence type="ECO:0000313" key="4">
    <source>
        <dbReference type="EMBL" id="RZC82499.1"/>
    </source>
</evidence>
<dbReference type="GO" id="GO:0008270">
    <property type="term" value="F:zinc ion binding"/>
    <property type="evidence" value="ECO:0007669"/>
    <property type="project" value="InterPro"/>
</dbReference>
<feature type="repeat" description="PPR" evidence="2">
    <location>
        <begin position="260"/>
        <end position="294"/>
    </location>
</feature>
<dbReference type="GO" id="GO:0009451">
    <property type="term" value="P:RNA modification"/>
    <property type="evidence" value="ECO:0007669"/>
    <property type="project" value="InterPro"/>
</dbReference>
<dbReference type="FunFam" id="1.25.40.10:FF:001093">
    <property type="entry name" value="Pentatricopeptide repeat-containing protein At2g34400"/>
    <property type="match status" value="1"/>
</dbReference>
<dbReference type="PROSITE" id="PS51375">
    <property type="entry name" value="PPR"/>
    <property type="match status" value="3"/>
</dbReference>
<feature type="domain" description="DYW" evidence="3">
    <location>
        <begin position="475"/>
        <end position="567"/>
    </location>
</feature>
<dbReference type="InterPro" id="IPR046848">
    <property type="entry name" value="E_motif"/>
</dbReference>
<gene>
    <name evidence="4" type="ORF">C5167_045283</name>
</gene>
<dbReference type="AlphaFoldDB" id="A0A4Y7LE63"/>
<name>A0A4Y7LE63_PAPSO</name>
<dbReference type="Pfam" id="PF13041">
    <property type="entry name" value="PPR_2"/>
    <property type="match status" value="1"/>
</dbReference>
<dbReference type="InterPro" id="IPR002885">
    <property type="entry name" value="PPR_rpt"/>
</dbReference>
<feature type="repeat" description="PPR" evidence="2">
    <location>
        <begin position="128"/>
        <end position="158"/>
    </location>
</feature>
<sequence length="567" mass="63462">MVSVTPKVPVILLYTLQNTIPKVQQRPNSTLATKIISLVNQGQSRKGLLLFNQLQSFEVRVTGFLLTAVLKCCARLEALNEGKQTHCVIFKYGFNKDLILMTSLMDMYFKSRSVFEARNVFDEMADRDVIAVNGMISGLCRCSLTSEAVQIFENMFEKDVGSWNSLISGLGQNMEGLRALNFFRRMRSEGMKIDLTTMVSVLSVSADLAALVNGQQVHCLVIKHGFEMYLPIGNATVDMYAKSGCINDALLCFNNITSRNVVSWTSLIVGLGKHGLGYEALRAFDQMEMEGVVPNNVTFLGVLYACSHAGLVEQGLKIFNKMIYKYSIQPMMEHYTCMVDLLGRAGKLEEARVFIEKMPVNPDVKLLTAFLSSCFSFMNVELTRKVGEQLLELQPDDAGAYILLSNFYGLVGDLEGVAKVRRLMSSRGIRKEKACTWIEIRGKVHVFESGDRSHLLHKEIYSYLEELIRKMKKIGYVPNLSLVVQNVDDQRKEEILSGHSEKLAIVFGLLSTPPGSMITIVKNLRICVDCHAATAFISKIAGREIVARDSSRFHRFKDGVCSCGNHW</sequence>
<dbReference type="PANTHER" id="PTHR47926">
    <property type="entry name" value="PENTATRICOPEPTIDE REPEAT-CONTAINING PROTEIN"/>
    <property type="match status" value="1"/>
</dbReference>
<dbReference type="NCBIfam" id="TIGR00756">
    <property type="entry name" value="PPR"/>
    <property type="match status" value="4"/>
</dbReference>
<evidence type="ECO:0000256" key="1">
    <source>
        <dbReference type="ARBA" id="ARBA00022737"/>
    </source>
</evidence>
<proteinExistence type="predicted"/>
<reference evidence="4 5" key="1">
    <citation type="journal article" date="2018" name="Science">
        <title>The opium poppy genome and morphinan production.</title>
        <authorList>
            <person name="Guo L."/>
            <person name="Winzer T."/>
            <person name="Yang X."/>
            <person name="Li Y."/>
            <person name="Ning Z."/>
            <person name="He Z."/>
            <person name="Teodor R."/>
            <person name="Lu Y."/>
            <person name="Bowser T.A."/>
            <person name="Graham I.A."/>
            <person name="Ye K."/>
        </authorList>
    </citation>
    <scope>NUCLEOTIDE SEQUENCE [LARGE SCALE GENOMIC DNA]</scope>
    <source>
        <strain evidence="5">cv. HN1</strain>
        <tissue evidence="4">Leaves</tissue>
    </source>
</reference>
<protein>
    <recommendedName>
        <fullName evidence="3">DYW domain-containing protein</fullName>
    </recommendedName>
</protein>
<keyword evidence="5" id="KW-1185">Reference proteome</keyword>
<dbReference type="PANTHER" id="PTHR47926:SF423">
    <property type="entry name" value="REPEAT-CONTAINING PROTEIN, PUTATIVE-RELATED"/>
    <property type="match status" value="1"/>
</dbReference>
<evidence type="ECO:0000313" key="5">
    <source>
        <dbReference type="Proteomes" id="UP000316621"/>
    </source>
</evidence>
<dbReference type="GO" id="GO:0003723">
    <property type="term" value="F:RNA binding"/>
    <property type="evidence" value="ECO:0007669"/>
    <property type="project" value="InterPro"/>
</dbReference>
<dbReference type="Pfam" id="PF14432">
    <property type="entry name" value="DYW_deaminase"/>
    <property type="match status" value="1"/>
</dbReference>
<dbReference type="InterPro" id="IPR046960">
    <property type="entry name" value="PPR_At4g14850-like_plant"/>
</dbReference>
<accession>A0A4Y7LE63</accession>
<organism evidence="4 5">
    <name type="scientific">Papaver somniferum</name>
    <name type="common">Opium poppy</name>
    <dbReference type="NCBI Taxonomy" id="3469"/>
    <lineage>
        <taxon>Eukaryota</taxon>
        <taxon>Viridiplantae</taxon>
        <taxon>Streptophyta</taxon>
        <taxon>Embryophyta</taxon>
        <taxon>Tracheophyta</taxon>
        <taxon>Spermatophyta</taxon>
        <taxon>Magnoliopsida</taxon>
        <taxon>Ranunculales</taxon>
        <taxon>Papaveraceae</taxon>
        <taxon>Papaveroideae</taxon>
        <taxon>Papaver</taxon>
    </lineage>
</organism>
<evidence type="ECO:0000256" key="2">
    <source>
        <dbReference type="PROSITE-ProRule" id="PRU00708"/>
    </source>
</evidence>
<dbReference type="Pfam" id="PF20431">
    <property type="entry name" value="E_motif"/>
    <property type="match status" value="1"/>
</dbReference>
<dbReference type="InterPro" id="IPR032867">
    <property type="entry name" value="DYW_dom"/>
</dbReference>
<dbReference type="Gramene" id="RZC82499">
    <property type="protein sequence ID" value="RZC82499"/>
    <property type="gene ID" value="C5167_045283"/>
</dbReference>
<feature type="repeat" description="PPR" evidence="2">
    <location>
        <begin position="159"/>
        <end position="193"/>
    </location>
</feature>
<dbReference type="EMBL" id="CM010725">
    <property type="protein sequence ID" value="RZC82499.1"/>
    <property type="molecule type" value="Genomic_DNA"/>
</dbReference>